<protein>
    <submittedName>
        <fullName evidence="1">Toxin</fullName>
    </submittedName>
</protein>
<proteinExistence type="predicted"/>
<gene>
    <name evidence="1" type="ORF">GCM10011357_38000</name>
</gene>
<evidence type="ECO:0000313" key="2">
    <source>
        <dbReference type="Proteomes" id="UP000614272"/>
    </source>
</evidence>
<organism evidence="1 2">
    <name type="scientific">Lacimicrobium alkaliphilum</name>
    <dbReference type="NCBI Taxonomy" id="1526571"/>
    <lineage>
        <taxon>Bacteria</taxon>
        <taxon>Pseudomonadati</taxon>
        <taxon>Pseudomonadota</taxon>
        <taxon>Gammaproteobacteria</taxon>
        <taxon>Alteromonadales</taxon>
        <taxon>Alteromonadaceae</taxon>
        <taxon>Lacimicrobium</taxon>
    </lineage>
</organism>
<reference evidence="2" key="1">
    <citation type="journal article" date="2019" name="Int. J. Syst. Evol. Microbiol.">
        <title>The Global Catalogue of Microorganisms (GCM) 10K type strain sequencing project: providing services to taxonomists for standard genome sequencing and annotation.</title>
        <authorList>
            <consortium name="The Broad Institute Genomics Platform"/>
            <consortium name="The Broad Institute Genome Sequencing Center for Infectious Disease"/>
            <person name="Wu L."/>
            <person name="Ma J."/>
        </authorList>
    </citation>
    <scope>NUCLEOTIDE SEQUENCE [LARGE SCALE GENOMIC DNA]</scope>
    <source>
        <strain evidence="2">CGMCC 1.12923</strain>
    </source>
</reference>
<dbReference type="Proteomes" id="UP000614272">
    <property type="component" value="Unassembled WGS sequence"/>
</dbReference>
<name>A0ABQ1RSA6_9ALTE</name>
<comment type="caution">
    <text evidence="1">The sequence shown here is derived from an EMBL/GenBank/DDBJ whole genome shotgun (WGS) entry which is preliminary data.</text>
</comment>
<sequence>MYTMNRFEYDPSKSLAKLKKHGIDFDEAQELWEDPNVVEIDTKPMDEPRTLVIGAISEKVWSAVITYRKGAIRIISVRRTRKSEVTLYES</sequence>
<keyword evidence="2" id="KW-1185">Reference proteome</keyword>
<dbReference type="InterPro" id="IPR007460">
    <property type="entry name" value="BrnT_toxin"/>
</dbReference>
<dbReference type="InterPro" id="IPR038573">
    <property type="entry name" value="BrnT_sf"/>
</dbReference>
<dbReference type="Gene3D" id="3.10.450.530">
    <property type="entry name" value="Ribonuclease toxin, BrnT, of type II toxin-antitoxin system"/>
    <property type="match status" value="1"/>
</dbReference>
<dbReference type="EMBL" id="BMGJ01000027">
    <property type="protein sequence ID" value="GGD79408.1"/>
    <property type="molecule type" value="Genomic_DNA"/>
</dbReference>
<evidence type="ECO:0000313" key="1">
    <source>
        <dbReference type="EMBL" id="GGD79408.1"/>
    </source>
</evidence>
<accession>A0ABQ1RSA6</accession>
<dbReference type="Pfam" id="PF04365">
    <property type="entry name" value="BrnT_toxin"/>
    <property type="match status" value="1"/>
</dbReference>